<dbReference type="Proteomes" id="UP000002009">
    <property type="component" value="Chromosome 9"/>
</dbReference>
<feature type="compositionally biased region" description="Low complexity" evidence="4">
    <location>
        <begin position="617"/>
        <end position="631"/>
    </location>
</feature>
<feature type="compositionally biased region" description="Low complexity" evidence="4">
    <location>
        <begin position="662"/>
        <end position="687"/>
    </location>
</feature>
<proteinExistence type="predicted"/>
<dbReference type="FunCoup" id="C1ECZ3">
    <property type="interactions" value="1560"/>
</dbReference>
<dbReference type="RefSeq" id="XP_002504407.1">
    <property type="nucleotide sequence ID" value="XM_002504361.1"/>
</dbReference>
<dbReference type="EMBL" id="CP001329">
    <property type="protein sequence ID" value="ACO65665.1"/>
    <property type="molecule type" value="Genomic_DNA"/>
</dbReference>
<accession>C1ECZ3</accession>
<dbReference type="GeneID" id="8246272"/>
<gene>
    <name evidence="5" type="ORF">MICPUN_102467</name>
</gene>
<evidence type="ECO:0000313" key="6">
    <source>
        <dbReference type="Proteomes" id="UP000002009"/>
    </source>
</evidence>
<dbReference type="OrthoDB" id="277439at2759"/>
<dbReference type="KEGG" id="mis:MICPUN_102467"/>
<dbReference type="AlphaFoldDB" id="C1ECZ3"/>
<evidence type="ECO:0000256" key="2">
    <source>
        <dbReference type="ARBA" id="ARBA00022553"/>
    </source>
</evidence>
<keyword evidence="6" id="KW-1185">Reference proteome</keyword>
<dbReference type="PANTHER" id="PTHR14150:SF12">
    <property type="entry name" value="U3 SMALL NUCLEOLAR RNA-ASSOCIATED PROTEIN 14 HOMOLOG A"/>
    <property type="match status" value="1"/>
</dbReference>
<evidence type="ECO:0000256" key="3">
    <source>
        <dbReference type="ARBA" id="ARBA00023242"/>
    </source>
</evidence>
<feature type="compositionally biased region" description="Basic and acidic residues" evidence="4">
    <location>
        <begin position="96"/>
        <end position="105"/>
    </location>
</feature>
<dbReference type="GO" id="GO:0006364">
    <property type="term" value="P:rRNA processing"/>
    <property type="evidence" value="ECO:0007669"/>
    <property type="project" value="InterPro"/>
</dbReference>
<dbReference type="GO" id="GO:0032040">
    <property type="term" value="C:small-subunit processome"/>
    <property type="evidence" value="ECO:0007669"/>
    <property type="project" value="InterPro"/>
</dbReference>
<keyword evidence="3" id="KW-0539">Nucleus</keyword>
<name>C1ECZ3_MICCC</name>
<comment type="subcellular location">
    <subcellularLocation>
        <location evidence="1">Nucleus</location>
        <location evidence="1">Nucleolus</location>
    </subcellularLocation>
</comment>
<sequence>MLESESDEPEEARANGVADLSEEDDDDDEDGEEMDEEDDSEPASAEEEEEEDEEDEEDDEEEDEEDDEEDEEARAALVSDVVGVPRADKRRRLKRGITEHGREGEFALGPAVGSANETDLTDPGAPPGLSIASLMASVEGQGAAAAAIGSARRRLDRLANKKATPDAVPLPRVVNERIERKAAYETTKADIAKWQPIVKENREKPTLNFVGVERDKMHRKKTLASINTDFVPENDFEKEIMAHLKEANALTGEDVERAEDLALNELTPEEARERRARLAKMRNLLFKHEMKAKRVKAIKSKTFHRHNRKTGAMKVIDGETGEEIGDDDAALEGLDPDNSVEAKREYLRAQERMLLKHKNTSRWAKRAIKKGLAHLPGTKEAIAEQLRIGQELKRKIGIGGERGASRDDDDDEYSTDAETDSDDDAPGVVGGGAGAGDVNDRRRALAKAKLRTMQAIEEGAAGAEEEGGLFALPFMARHMKKKREEAEEEAKQLLRDIERAEREAAAGAGGSDDDEGFGGGLGDGDWGKGAEKFEETDDGVGQRRSRIVSFGGGVTAGGGGPSGNAKPKRPPREDGSDSENDGGPRELGDDVDDDDEDAAIDRNETKMKRGANRAARRAAAAGEAGDPLAAAQVPEVSGPATHPAATVTVHQSEVKELTAAAKKSGSALKARMAARASGRGAVVVTAGPKPADRKIDMAMDRDDDDDDDAKNHPASNGVADLNQRDLLSRAFAGDDVVGEFEADKNAEVTDELPKVDVPKQMPGWGGWADVQAKRGPPKWQLEAERKARATQQKALKARRDANLKHVVISERYDKKVAGFNVEHVPHGFDSKAVYEGSMRTPLGPDANTDKSFRDLTRPKVLVNAGAVIRPMTFPKGRRPKQKE</sequence>
<feature type="region of interest" description="Disordered" evidence="4">
    <location>
        <begin position="1"/>
        <end position="129"/>
    </location>
</feature>
<dbReference type="Pfam" id="PF04615">
    <property type="entry name" value="Utp14"/>
    <property type="match status" value="1"/>
</dbReference>
<feature type="compositionally biased region" description="Basic and acidic residues" evidence="4">
    <location>
        <begin position="690"/>
        <end position="700"/>
    </location>
</feature>
<dbReference type="OMA" id="QVIEPMD"/>
<feature type="region of interest" description="Disordered" evidence="4">
    <location>
        <begin position="399"/>
        <end position="440"/>
    </location>
</feature>
<reference evidence="5 6" key="1">
    <citation type="journal article" date="2009" name="Science">
        <title>Green evolution and dynamic adaptations revealed by genomes of the marine picoeukaryotes Micromonas.</title>
        <authorList>
            <person name="Worden A.Z."/>
            <person name="Lee J.H."/>
            <person name="Mock T."/>
            <person name="Rouze P."/>
            <person name="Simmons M.P."/>
            <person name="Aerts A.L."/>
            <person name="Allen A.E."/>
            <person name="Cuvelier M.L."/>
            <person name="Derelle E."/>
            <person name="Everett M.V."/>
            <person name="Foulon E."/>
            <person name="Grimwood J."/>
            <person name="Gundlach H."/>
            <person name="Henrissat B."/>
            <person name="Napoli C."/>
            <person name="McDonald S.M."/>
            <person name="Parker M.S."/>
            <person name="Rombauts S."/>
            <person name="Salamov A."/>
            <person name="Von Dassow P."/>
            <person name="Badger J.H."/>
            <person name="Coutinho P.M."/>
            <person name="Demir E."/>
            <person name="Dubchak I."/>
            <person name="Gentemann C."/>
            <person name="Eikrem W."/>
            <person name="Gready J.E."/>
            <person name="John U."/>
            <person name="Lanier W."/>
            <person name="Lindquist E.A."/>
            <person name="Lucas S."/>
            <person name="Mayer K.F."/>
            <person name="Moreau H."/>
            <person name="Not F."/>
            <person name="Otillar R."/>
            <person name="Panaud O."/>
            <person name="Pangilinan J."/>
            <person name="Paulsen I."/>
            <person name="Piegu B."/>
            <person name="Poliakov A."/>
            <person name="Robbens S."/>
            <person name="Schmutz J."/>
            <person name="Toulza E."/>
            <person name="Wyss T."/>
            <person name="Zelensky A."/>
            <person name="Zhou K."/>
            <person name="Armbrust E.V."/>
            <person name="Bhattacharya D."/>
            <person name="Goodenough U.W."/>
            <person name="Van de Peer Y."/>
            <person name="Grigoriev I.V."/>
        </authorList>
    </citation>
    <scope>NUCLEOTIDE SEQUENCE [LARGE SCALE GENOMIC DNA]</scope>
    <source>
        <strain evidence="6">RCC299 / NOUM17</strain>
    </source>
</reference>
<feature type="compositionally biased region" description="Basic and acidic residues" evidence="4">
    <location>
        <begin position="482"/>
        <end position="504"/>
    </location>
</feature>
<feature type="compositionally biased region" description="Acidic residues" evidence="4">
    <location>
        <begin position="20"/>
        <end position="72"/>
    </location>
</feature>
<evidence type="ECO:0008006" key="7">
    <source>
        <dbReference type="Google" id="ProtNLM"/>
    </source>
</evidence>
<feature type="region of interest" description="Disordered" evidence="4">
    <location>
        <begin position="480"/>
        <end position="648"/>
    </location>
</feature>
<protein>
    <recommendedName>
        <fullName evidence="7">U3 small nucleolar RNA-associated protein 14</fullName>
    </recommendedName>
</protein>
<feature type="compositionally biased region" description="Acidic residues" evidence="4">
    <location>
        <begin position="589"/>
        <end position="598"/>
    </location>
</feature>
<evidence type="ECO:0000313" key="5">
    <source>
        <dbReference type="EMBL" id="ACO65665.1"/>
    </source>
</evidence>
<keyword evidence="2" id="KW-0597">Phosphoprotein</keyword>
<feature type="region of interest" description="Disordered" evidence="4">
    <location>
        <begin position="662"/>
        <end position="721"/>
    </location>
</feature>
<feature type="compositionally biased region" description="Gly residues" evidence="4">
    <location>
        <begin position="550"/>
        <end position="562"/>
    </location>
</feature>
<feature type="region of interest" description="Disordered" evidence="4">
    <location>
        <begin position="751"/>
        <end position="777"/>
    </location>
</feature>
<feature type="compositionally biased region" description="Acidic residues" evidence="4">
    <location>
        <begin position="407"/>
        <end position="425"/>
    </location>
</feature>
<evidence type="ECO:0000256" key="4">
    <source>
        <dbReference type="SAM" id="MobiDB-lite"/>
    </source>
</evidence>
<evidence type="ECO:0000256" key="1">
    <source>
        <dbReference type="ARBA" id="ARBA00004604"/>
    </source>
</evidence>
<dbReference type="eggNOG" id="KOG2172">
    <property type="taxonomic scope" value="Eukaryota"/>
</dbReference>
<dbReference type="InParanoid" id="C1ECZ3"/>
<feature type="compositionally biased region" description="Acidic residues" evidence="4">
    <location>
        <begin position="1"/>
        <end position="10"/>
    </location>
</feature>
<dbReference type="STRING" id="296587.C1ECZ3"/>
<dbReference type="InterPro" id="IPR006709">
    <property type="entry name" value="SSU_processome_Utp14"/>
</dbReference>
<dbReference type="PANTHER" id="PTHR14150">
    <property type="entry name" value="U3 SMALL NUCLEOLAR RNA-ASSOCIATED PROTEIN 14"/>
    <property type="match status" value="1"/>
</dbReference>
<organism evidence="5 6">
    <name type="scientific">Micromonas commoda (strain RCC299 / NOUM17 / CCMP2709)</name>
    <name type="common">Picoplanktonic green alga</name>
    <dbReference type="NCBI Taxonomy" id="296587"/>
    <lineage>
        <taxon>Eukaryota</taxon>
        <taxon>Viridiplantae</taxon>
        <taxon>Chlorophyta</taxon>
        <taxon>Mamiellophyceae</taxon>
        <taxon>Mamiellales</taxon>
        <taxon>Mamiellaceae</taxon>
        <taxon>Micromonas</taxon>
    </lineage>
</organism>